<accession>A0A2L2T6A9</accession>
<dbReference type="EMBL" id="LN649230">
    <property type="protein sequence ID" value="CEI63293.1"/>
    <property type="molecule type" value="Genomic_DNA"/>
</dbReference>
<protein>
    <submittedName>
        <fullName evidence="1">Uncharacterized protein</fullName>
    </submittedName>
</protein>
<reference evidence="2" key="1">
    <citation type="submission" date="2014-10" db="EMBL/GenBank/DDBJ databases">
        <authorList>
            <person name="King R."/>
        </authorList>
    </citation>
    <scope>NUCLEOTIDE SEQUENCE [LARGE SCALE GENOMIC DNA]</scope>
    <source>
        <strain evidence="2">A3/5</strain>
    </source>
</reference>
<proteinExistence type="predicted"/>
<sequence length="63" mass="6522">MAVGELLGGAGIGAADKKLANNNNGYFDSLDDALGVVNIGEVAKQVQAQTGRAFSDLRREDTV</sequence>
<dbReference type="AlphaFoldDB" id="A0A2L2T6A9"/>
<organism evidence="1 2">
    <name type="scientific">Fusarium venenatum</name>
    <dbReference type="NCBI Taxonomy" id="56646"/>
    <lineage>
        <taxon>Eukaryota</taxon>
        <taxon>Fungi</taxon>
        <taxon>Dikarya</taxon>
        <taxon>Ascomycota</taxon>
        <taxon>Pezizomycotina</taxon>
        <taxon>Sordariomycetes</taxon>
        <taxon>Hypocreomycetidae</taxon>
        <taxon>Hypocreales</taxon>
        <taxon>Nectriaceae</taxon>
        <taxon>Fusarium</taxon>
    </lineage>
</organism>
<evidence type="ECO:0000313" key="2">
    <source>
        <dbReference type="Proteomes" id="UP000245910"/>
    </source>
</evidence>
<evidence type="ECO:0000313" key="1">
    <source>
        <dbReference type="EMBL" id="CEI63293.1"/>
    </source>
</evidence>
<dbReference type="Proteomes" id="UP000245910">
    <property type="component" value="Chromosome II"/>
</dbReference>
<keyword evidence="2" id="KW-1185">Reference proteome</keyword>
<dbReference type="OrthoDB" id="3354195at2759"/>
<name>A0A2L2T6A9_9HYPO</name>